<dbReference type="InterPro" id="IPR053136">
    <property type="entry name" value="UTP_pyrophosphatase-like"/>
</dbReference>
<dbReference type="SUPFAM" id="SSF47413">
    <property type="entry name" value="lambda repressor-like DNA-binding domains"/>
    <property type="match status" value="1"/>
</dbReference>
<organism evidence="2 3">
    <name type="scientific">[Clostridium] clostridioforme 90A8</name>
    <dbReference type="NCBI Taxonomy" id="999408"/>
    <lineage>
        <taxon>Bacteria</taxon>
        <taxon>Bacillati</taxon>
        <taxon>Bacillota</taxon>
        <taxon>Clostridia</taxon>
        <taxon>Lachnospirales</taxon>
        <taxon>Lachnospiraceae</taxon>
        <taxon>Enterocloster</taxon>
    </lineage>
</organism>
<evidence type="ECO:0000313" key="2">
    <source>
        <dbReference type="EMBL" id="ENZ13234.1"/>
    </source>
</evidence>
<accession>A0A0E2H9C5</accession>
<dbReference type="Pfam" id="PF01863">
    <property type="entry name" value="YgjP-like"/>
    <property type="match status" value="1"/>
</dbReference>
<evidence type="ECO:0000259" key="1">
    <source>
        <dbReference type="Pfam" id="PF01863"/>
    </source>
</evidence>
<dbReference type="GO" id="GO:0003677">
    <property type="term" value="F:DNA binding"/>
    <property type="evidence" value="ECO:0007669"/>
    <property type="project" value="InterPro"/>
</dbReference>
<gene>
    <name evidence="2" type="ORF">HMPREF1090_02967</name>
</gene>
<name>A0A0E2H9C5_9FIRM</name>
<protein>
    <recommendedName>
        <fullName evidence="1">YgjP-like metallopeptidase domain-containing protein</fullName>
    </recommendedName>
</protein>
<dbReference type="InterPro" id="IPR010982">
    <property type="entry name" value="Lambda_DNA-bd_dom_sf"/>
</dbReference>
<reference evidence="2 3" key="1">
    <citation type="submission" date="2013-01" db="EMBL/GenBank/DDBJ databases">
        <title>The Genome Sequence of Clostridium clostridioforme 90A8.</title>
        <authorList>
            <consortium name="The Broad Institute Genome Sequencing Platform"/>
            <person name="Earl A."/>
            <person name="Ward D."/>
            <person name="Feldgarden M."/>
            <person name="Gevers D."/>
            <person name="Courvalin P."/>
            <person name="Lambert T."/>
            <person name="Walker B."/>
            <person name="Young S.K."/>
            <person name="Zeng Q."/>
            <person name="Gargeya S."/>
            <person name="Fitzgerald M."/>
            <person name="Haas B."/>
            <person name="Abouelleil A."/>
            <person name="Alvarado L."/>
            <person name="Arachchi H.M."/>
            <person name="Berlin A.M."/>
            <person name="Chapman S.B."/>
            <person name="Dewar J."/>
            <person name="Goldberg J."/>
            <person name="Griggs A."/>
            <person name="Gujja S."/>
            <person name="Hansen M."/>
            <person name="Howarth C."/>
            <person name="Imamovic A."/>
            <person name="Larimer J."/>
            <person name="McCowan C."/>
            <person name="Murphy C."/>
            <person name="Neiman D."/>
            <person name="Pearson M."/>
            <person name="Priest M."/>
            <person name="Roberts A."/>
            <person name="Saif S."/>
            <person name="Shea T."/>
            <person name="Sisk P."/>
            <person name="Sykes S."/>
            <person name="Wortman J."/>
            <person name="Nusbaum C."/>
            <person name="Birren B."/>
        </authorList>
    </citation>
    <scope>NUCLEOTIDE SEQUENCE [LARGE SCALE GENOMIC DNA]</scope>
    <source>
        <strain evidence="2 3">90A8</strain>
    </source>
</reference>
<dbReference type="AlphaFoldDB" id="A0A0E2H9C5"/>
<dbReference type="Gene3D" id="3.30.2010.10">
    <property type="entry name" value="Metalloproteases ('zincins'), catalytic domain"/>
    <property type="match status" value="1"/>
</dbReference>
<dbReference type="EMBL" id="AGYR01000034">
    <property type="protein sequence ID" value="ENZ13234.1"/>
    <property type="molecule type" value="Genomic_DNA"/>
</dbReference>
<evidence type="ECO:0000313" key="3">
    <source>
        <dbReference type="Proteomes" id="UP000013085"/>
    </source>
</evidence>
<feature type="domain" description="YgjP-like metallopeptidase" evidence="1">
    <location>
        <begin position="21"/>
        <end position="226"/>
    </location>
</feature>
<dbReference type="HOGENOM" id="CLU_335161_0_0_9"/>
<dbReference type="InterPro" id="IPR002725">
    <property type="entry name" value="YgjP-like_metallopeptidase"/>
</dbReference>
<proteinExistence type="predicted"/>
<comment type="caution">
    <text evidence="2">The sequence shown here is derived from an EMBL/GenBank/DDBJ whole genome shotgun (WGS) entry which is preliminary data.</text>
</comment>
<dbReference type="Proteomes" id="UP000013085">
    <property type="component" value="Unassembled WGS sequence"/>
</dbReference>
<dbReference type="PANTHER" id="PTHR30399:SF1">
    <property type="entry name" value="UTP PYROPHOSPHATASE"/>
    <property type="match status" value="1"/>
</dbReference>
<dbReference type="PATRIC" id="fig|999408.3.peg.3204"/>
<dbReference type="RefSeq" id="WP_002593349.1">
    <property type="nucleotide sequence ID" value="NZ_KB850977.1"/>
</dbReference>
<dbReference type="PANTHER" id="PTHR30399">
    <property type="entry name" value="UNCHARACTERIZED PROTEIN YGJP"/>
    <property type="match status" value="1"/>
</dbReference>
<sequence>MRIVISGIPIDVQKKNIKNMHLQVKPPDGHVVISAPLSVDDKAIEAYARTQLGFIKRSIAQFQDQPRASKRQYVSGETMYIWGKQYFLVFKPDNQKNSFEIQNQNIVLSMSAKSTVKQRDAYVKEEYRKILKEEIEKRLPKWESQTGLKCDSWQTKYMVTKWGACSTDKKKLWFNLQLAQKPYRCLDYIILHELTHLITRKHDATFIAHMDRYMPTWREVRKELNDSRLDYYEAQDESPLQKLIDQSRYDDIRDAAITYINEEHSGETKKPSVVDVEIENVIRIEQPEDGVIAFDVIVSCDVEMPSSSRKGYFAERWLKIHCQVTLGIDMSGFRIMSIGACEPQEESDNDRLSGELVPIIARDQFDDEAEKFLSRYCAEALDKPTRVPIERIASDMGLQIIEDVPLSDELIYFGTIIFDNGNVLDKHRKITIRNAKRGTIYLDPRVSYERSVGTKRTTVAHECFHWHRHQPYHVLMKMIGANDNLGRAIQCQIAANTAESDKWKAVDWMEWQAKGVAPRILMPAKTTRMKVDELLAEYGGATEAGIEDYENVIDELAELFDVSRQAAKVRLIDLGYAKAEGAYPFVDGRYVRGYSFEPESLEKNQTFTIPYADLFKAYCFDREFKKLIDTGNFVFADRHLVLNDERYIVRDQAGNAVLSEYALSHMDECCVVFTKGYSYQSKYQGARYYTQFMRNAAPVDNQVEYSFELNNHNKALLDQIKNAKRRSEALRRYPGSFAETLVALQKDRKLSNKQLADRSLVGEKTIQRLRNDEEYPTSLQTVLALCVGLKLPLPEAEMFLGKTDFKLNSMKGEGYVYQCVLSACTENSIYEINEMLEANGITPLGSDPTLQ</sequence>
<dbReference type="CDD" id="cd07344">
    <property type="entry name" value="M48_yhfN_like"/>
    <property type="match status" value="1"/>
</dbReference>